<feature type="domain" description="CobQ/CobB/MinD/ParA nucleotide binding" evidence="1">
    <location>
        <begin position="51"/>
        <end position="90"/>
    </location>
</feature>
<dbReference type="InterPro" id="IPR050445">
    <property type="entry name" value="Bact_polysacc_biosynth/exp"/>
</dbReference>
<dbReference type="InterPro" id="IPR027417">
    <property type="entry name" value="P-loop_NTPase"/>
</dbReference>
<dbReference type="SUPFAM" id="SSF52540">
    <property type="entry name" value="P-loop containing nucleoside triphosphate hydrolases"/>
    <property type="match status" value="1"/>
</dbReference>
<name>A0A6M1XNI1_STAAU</name>
<sequence length="112" mass="11770">MARTQKQKAAQTHAVSLITLTNPSSPIAEQYRTIRTNIQFASAAGQQIKTIVVTSSGPGEGKSTTAANIAVVFAKSGQRVLLVDADLRKPVVYKTFQLNNASGSRTAPSSPG</sequence>
<evidence type="ECO:0000313" key="3">
    <source>
        <dbReference type="Proteomes" id="UP000473113"/>
    </source>
</evidence>
<proteinExistence type="predicted"/>
<dbReference type="Pfam" id="PF01656">
    <property type="entry name" value="CbiA"/>
    <property type="match status" value="1"/>
</dbReference>
<gene>
    <name evidence="2" type="ORF">G6Y24_02590</name>
</gene>
<evidence type="ECO:0000259" key="1">
    <source>
        <dbReference type="Pfam" id="PF01656"/>
    </source>
</evidence>
<dbReference type="Gene3D" id="3.40.50.300">
    <property type="entry name" value="P-loop containing nucleotide triphosphate hydrolases"/>
    <property type="match status" value="1"/>
</dbReference>
<organism evidence="2 3">
    <name type="scientific">Staphylococcus aureus</name>
    <dbReference type="NCBI Taxonomy" id="1280"/>
    <lineage>
        <taxon>Bacteria</taxon>
        <taxon>Bacillati</taxon>
        <taxon>Bacillota</taxon>
        <taxon>Bacilli</taxon>
        <taxon>Bacillales</taxon>
        <taxon>Staphylococcaceae</taxon>
        <taxon>Staphylococcus</taxon>
    </lineage>
</organism>
<dbReference type="EMBL" id="JAALTR010000077">
    <property type="protein sequence ID" value="NGW66386.1"/>
    <property type="molecule type" value="Genomic_DNA"/>
</dbReference>
<keyword evidence="2" id="KW-0418">Kinase</keyword>
<dbReference type="AlphaFoldDB" id="A0A6M1XNI1"/>
<keyword evidence="2" id="KW-0808">Transferase</keyword>
<dbReference type="InterPro" id="IPR002586">
    <property type="entry name" value="CobQ/CobB/MinD/ParA_Nub-bd_dom"/>
</dbReference>
<evidence type="ECO:0000313" key="2">
    <source>
        <dbReference type="EMBL" id="NGW66386.1"/>
    </source>
</evidence>
<dbReference type="GO" id="GO:0005886">
    <property type="term" value="C:plasma membrane"/>
    <property type="evidence" value="ECO:0007669"/>
    <property type="project" value="TreeGrafter"/>
</dbReference>
<dbReference type="PANTHER" id="PTHR32309:SF13">
    <property type="entry name" value="FERRIC ENTEROBACTIN TRANSPORT PROTEIN FEPE"/>
    <property type="match status" value="1"/>
</dbReference>
<dbReference type="Proteomes" id="UP000473113">
    <property type="component" value="Unassembled WGS sequence"/>
</dbReference>
<comment type="caution">
    <text evidence="2">The sequence shown here is derived from an EMBL/GenBank/DDBJ whole genome shotgun (WGS) entry which is preliminary data.</text>
</comment>
<feature type="non-terminal residue" evidence="2">
    <location>
        <position position="112"/>
    </location>
</feature>
<accession>A0A6M1XNI1</accession>
<dbReference type="GO" id="GO:0004713">
    <property type="term" value="F:protein tyrosine kinase activity"/>
    <property type="evidence" value="ECO:0007669"/>
    <property type="project" value="TreeGrafter"/>
</dbReference>
<dbReference type="PANTHER" id="PTHR32309">
    <property type="entry name" value="TYROSINE-PROTEIN KINASE"/>
    <property type="match status" value="1"/>
</dbReference>
<reference evidence="2 3" key="1">
    <citation type="submission" date="2020-02" db="EMBL/GenBank/DDBJ databases">
        <title>Detection of Heterogeneous Vancomycin Intermediate Resistance in Methicillin Resistant Staphylococcus aureus Isolates from Latin-America.</title>
        <authorList>
            <person name="Castro-Cardozo B."/>
            <person name="Berrio M."/>
            <person name="Vargas M.L."/>
            <person name="Carvajal L.P."/>
            <person name="Millan L.V."/>
            <person name="Rios R."/>
            <person name="Hernandez A."/>
            <person name="Rincon S.L."/>
            <person name="Cubides P."/>
            <person name="Forero E."/>
            <person name="Dinh A."/>
            <person name="Seas C."/>
            <person name="Munita J.M."/>
            <person name="Arias C.A."/>
            <person name="Reyes J."/>
            <person name="Diaz L."/>
        </authorList>
    </citation>
    <scope>NUCLEOTIDE SEQUENCE [LARGE SCALE GENOMIC DNA]</scope>
    <source>
        <strain evidence="2 3">UG255</strain>
    </source>
</reference>
<protein>
    <submittedName>
        <fullName evidence="2">CpsD/CapB family tyrosine-protein kinase</fullName>
    </submittedName>
</protein>